<dbReference type="EMBL" id="BQNB010011823">
    <property type="protein sequence ID" value="GJS95615.1"/>
    <property type="molecule type" value="Genomic_DNA"/>
</dbReference>
<dbReference type="Proteomes" id="UP001151760">
    <property type="component" value="Unassembled WGS sequence"/>
</dbReference>
<evidence type="ECO:0000313" key="1">
    <source>
        <dbReference type="EMBL" id="GJS95615.1"/>
    </source>
</evidence>
<name>A0ABQ5A028_9ASTR</name>
<sequence length="78" mass="8250">MVATQRLSWRQRLVEVVSAIAAMVARWVASVVQSDGGRDDDGIRLMKMGVAVGCGDGGGRDGGEGVESVVGVVDMTWW</sequence>
<proteinExistence type="predicted"/>
<reference evidence="1" key="2">
    <citation type="submission" date="2022-01" db="EMBL/GenBank/DDBJ databases">
        <authorList>
            <person name="Yamashiro T."/>
            <person name="Shiraishi A."/>
            <person name="Satake H."/>
            <person name="Nakayama K."/>
        </authorList>
    </citation>
    <scope>NUCLEOTIDE SEQUENCE</scope>
</reference>
<organism evidence="1 2">
    <name type="scientific">Tanacetum coccineum</name>
    <dbReference type="NCBI Taxonomy" id="301880"/>
    <lineage>
        <taxon>Eukaryota</taxon>
        <taxon>Viridiplantae</taxon>
        <taxon>Streptophyta</taxon>
        <taxon>Embryophyta</taxon>
        <taxon>Tracheophyta</taxon>
        <taxon>Spermatophyta</taxon>
        <taxon>Magnoliopsida</taxon>
        <taxon>eudicotyledons</taxon>
        <taxon>Gunneridae</taxon>
        <taxon>Pentapetalae</taxon>
        <taxon>asterids</taxon>
        <taxon>campanulids</taxon>
        <taxon>Asterales</taxon>
        <taxon>Asteraceae</taxon>
        <taxon>Asteroideae</taxon>
        <taxon>Anthemideae</taxon>
        <taxon>Anthemidinae</taxon>
        <taxon>Tanacetum</taxon>
    </lineage>
</organism>
<reference evidence="1" key="1">
    <citation type="journal article" date="2022" name="Int. J. Mol. Sci.">
        <title>Draft Genome of Tanacetum Coccineum: Genomic Comparison of Closely Related Tanacetum-Family Plants.</title>
        <authorList>
            <person name="Yamashiro T."/>
            <person name="Shiraishi A."/>
            <person name="Nakayama K."/>
            <person name="Satake H."/>
        </authorList>
    </citation>
    <scope>NUCLEOTIDE SEQUENCE</scope>
</reference>
<comment type="caution">
    <text evidence="1">The sequence shown here is derived from an EMBL/GenBank/DDBJ whole genome shotgun (WGS) entry which is preliminary data.</text>
</comment>
<gene>
    <name evidence="1" type="ORF">Tco_0802583</name>
</gene>
<evidence type="ECO:0000313" key="2">
    <source>
        <dbReference type="Proteomes" id="UP001151760"/>
    </source>
</evidence>
<keyword evidence="2" id="KW-1185">Reference proteome</keyword>
<accession>A0ABQ5A028</accession>
<protein>
    <submittedName>
        <fullName evidence="1">Uncharacterized protein</fullName>
    </submittedName>
</protein>